<comment type="caution">
    <text evidence="2">The sequence shown here is derived from an EMBL/GenBank/DDBJ whole genome shotgun (WGS) entry which is preliminary data.</text>
</comment>
<organism evidence="2 3">
    <name type="scientific">Arenimonas oryziterrae DSM 21050 = YC6267</name>
    <dbReference type="NCBI Taxonomy" id="1121015"/>
    <lineage>
        <taxon>Bacteria</taxon>
        <taxon>Pseudomonadati</taxon>
        <taxon>Pseudomonadota</taxon>
        <taxon>Gammaproteobacteria</taxon>
        <taxon>Lysobacterales</taxon>
        <taxon>Lysobacteraceae</taxon>
        <taxon>Arenimonas</taxon>
    </lineage>
</organism>
<reference evidence="2 3" key="1">
    <citation type="submission" date="2013-09" db="EMBL/GenBank/DDBJ databases">
        <title>Genome sequencing of Arenimonas oryziterrae.</title>
        <authorList>
            <person name="Chen F."/>
            <person name="Wang G."/>
        </authorList>
    </citation>
    <scope>NUCLEOTIDE SEQUENCE [LARGE SCALE GENOMIC DNA]</scope>
    <source>
        <strain evidence="2 3">YC6267</strain>
    </source>
</reference>
<dbReference type="eggNOG" id="ENOG5031FQP">
    <property type="taxonomic scope" value="Bacteria"/>
</dbReference>
<dbReference type="PATRIC" id="fig|1121015.4.peg.1251"/>
<name>A0A091AT40_9GAMM</name>
<proteinExistence type="predicted"/>
<dbReference type="AlphaFoldDB" id="A0A091AT40"/>
<gene>
    <name evidence="2" type="ORF">N789_08800</name>
</gene>
<keyword evidence="3" id="KW-1185">Reference proteome</keyword>
<accession>A0A091AT40</accession>
<feature type="chain" id="PRO_5001868681" evidence="1">
    <location>
        <begin position="23"/>
        <end position="222"/>
    </location>
</feature>
<protein>
    <submittedName>
        <fullName evidence="2">Uncharacterized protein</fullName>
    </submittedName>
</protein>
<feature type="signal peptide" evidence="1">
    <location>
        <begin position="1"/>
        <end position="22"/>
    </location>
</feature>
<dbReference type="STRING" id="1121015.GCA_000420545_00575"/>
<dbReference type="Proteomes" id="UP000029385">
    <property type="component" value="Unassembled WGS sequence"/>
</dbReference>
<dbReference type="OrthoDB" id="6706661at2"/>
<dbReference type="EMBL" id="AVCI01000005">
    <property type="protein sequence ID" value="KFN43363.1"/>
    <property type="molecule type" value="Genomic_DNA"/>
</dbReference>
<dbReference type="RefSeq" id="WP_022968230.1">
    <property type="nucleotide sequence ID" value="NZ_ATVD01000001.1"/>
</dbReference>
<evidence type="ECO:0000313" key="2">
    <source>
        <dbReference type="EMBL" id="KFN43363.1"/>
    </source>
</evidence>
<evidence type="ECO:0000256" key="1">
    <source>
        <dbReference type="SAM" id="SignalP"/>
    </source>
</evidence>
<sequence>MPRWLILALGLAVGALCLFAWATRPSAPATVATALPAAGGGGQSPVGCALPPAFTDPNQPLQSPVDGRMSPFRFGPATITPLAGISLQARVLSREDYAFGTEADYSPTDLALGWGPMANPAASDRLDISQGGRWYRYRWGPEGPPIPVGDIVRSSANMHMIPADDAVANALGQVRAGNTVRVNGWLVRIDRDDGWHWQSSLTREDSGGGACELIYVCSISGY</sequence>
<evidence type="ECO:0000313" key="3">
    <source>
        <dbReference type="Proteomes" id="UP000029385"/>
    </source>
</evidence>
<keyword evidence="1" id="KW-0732">Signal</keyword>